<dbReference type="PANTHER" id="PTHR12684">
    <property type="entry name" value="PUTATIVE PHOSPHOTRANSFERASE"/>
    <property type="match status" value="1"/>
</dbReference>
<dbReference type="InterPro" id="IPR042080">
    <property type="entry name" value="RNA_2'-PTrans_N"/>
</dbReference>
<gene>
    <name evidence="5" type="ORF">EDS130_LOCUS32642</name>
</gene>
<dbReference type="PANTHER" id="PTHR12684:SF2">
    <property type="entry name" value="TRNA 2'-PHOSPHOTRANSFERASE 1"/>
    <property type="match status" value="1"/>
</dbReference>
<dbReference type="SUPFAM" id="SSF56399">
    <property type="entry name" value="ADP-ribosylation"/>
    <property type="match status" value="1"/>
</dbReference>
<comment type="caution">
    <text evidence="5">The sequence shown here is derived from an EMBL/GenBank/DDBJ whole genome shotgun (WGS) entry which is preliminary data.</text>
</comment>
<organism evidence="5 6">
    <name type="scientific">Adineta ricciae</name>
    <name type="common">Rotifer</name>
    <dbReference type="NCBI Taxonomy" id="249248"/>
    <lineage>
        <taxon>Eukaryota</taxon>
        <taxon>Metazoa</taxon>
        <taxon>Spiralia</taxon>
        <taxon>Gnathifera</taxon>
        <taxon>Rotifera</taxon>
        <taxon>Eurotatoria</taxon>
        <taxon>Bdelloidea</taxon>
        <taxon>Adinetida</taxon>
        <taxon>Adinetidae</taxon>
        <taxon>Adineta</taxon>
    </lineage>
</organism>
<dbReference type="EC" id="2.7.1.160" evidence="2"/>
<evidence type="ECO:0000313" key="5">
    <source>
        <dbReference type="EMBL" id="CAF1339278.1"/>
    </source>
</evidence>
<evidence type="ECO:0000256" key="3">
    <source>
        <dbReference type="ARBA" id="ARBA00047949"/>
    </source>
</evidence>
<dbReference type="Gene3D" id="1.10.10.970">
    <property type="entry name" value="RNA 2'-phosphotransferase, Tpt1/KptA family, N-terminal domain"/>
    <property type="match status" value="1"/>
</dbReference>
<keyword evidence="4" id="KW-0175">Coiled coil</keyword>
<comment type="function">
    <text evidence="1">Catalyzes the last step of tRNA splicing, the transfer of the splice junction 2'-phosphate from ligated tRNA to NAD to produce ADP-ribose 1''-2'' cyclic phosphate.</text>
</comment>
<dbReference type="Pfam" id="PF01885">
    <property type="entry name" value="PTS_2-RNA"/>
    <property type="match status" value="1"/>
</dbReference>
<dbReference type="EMBL" id="CAJNOJ010000252">
    <property type="protein sequence ID" value="CAF1339278.1"/>
    <property type="molecule type" value="Genomic_DNA"/>
</dbReference>
<dbReference type="OrthoDB" id="419694at2759"/>
<protein>
    <recommendedName>
        <fullName evidence="2">2'-phosphotransferase</fullName>
        <ecNumber evidence="2">2.7.1.160</ecNumber>
    </recommendedName>
</protein>
<dbReference type="AlphaFoldDB" id="A0A815GGD3"/>
<accession>A0A815GGD3</accession>
<comment type="catalytic activity">
    <reaction evidence="3">
        <text>2'-phospho-[ligated tRNA] + NAD(+) = mature tRNA + ADP-alpha-D-ribose 1'',2''-cyclic phosphate + nicotinamide</text>
        <dbReference type="Rhea" id="RHEA:23324"/>
        <dbReference type="Rhea" id="RHEA-COMP:11106"/>
        <dbReference type="Rhea" id="RHEA-COMP:11107"/>
        <dbReference type="ChEBI" id="CHEBI:17154"/>
        <dbReference type="ChEBI" id="CHEBI:57540"/>
        <dbReference type="ChEBI" id="CHEBI:76596"/>
        <dbReference type="ChEBI" id="CHEBI:82883"/>
        <dbReference type="ChEBI" id="CHEBI:85027"/>
        <dbReference type="EC" id="2.7.1.160"/>
    </reaction>
</comment>
<dbReference type="GO" id="GO:0000215">
    <property type="term" value="F:tRNA 2'-phosphotransferase activity"/>
    <property type="evidence" value="ECO:0007669"/>
    <property type="project" value="UniProtKB-EC"/>
</dbReference>
<evidence type="ECO:0000256" key="1">
    <source>
        <dbReference type="ARBA" id="ARBA00003343"/>
    </source>
</evidence>
<dbReference type="InterPro" id="IPR002745">
    <property type="entry name" value="Ptrans_KptA/Tpt1"/>
</dbReference>
<evidence type="ECO:0000256" key="2">
    <source>
        <dbReference type="ARBA" id="ARBA00012007"/>
    </source>
</evidence>
<dbReference type="GO" id="GO:0006388">
    <property type="term" value="P:tRNA splicing, via endonucleolytic cleavage and ligation"/>
    <property type="evidence" value="ECO:0007669"/>
    <property type="project" value="TreeGrafter"/>
</dbReference>
<feature type="coiled-coil region" evidence="4">
    <location>
        <begin position="105"/>
        <end position="146"/>
    </location>
</feature>
<dbReference type="Proteomes" id="UP000663852">
    <property type="component" value="Unassembled WGS sequence"/>
</dbReference>
<evidence type="ECO:0000313" key="6">
    <source>
        <dbReference type="Proteomes" id="UP000663852"/>
    </source>
</evidence>
<evidence type="ECO:0000256" key="4">
    <source>
        <dbReference type="SAM" id="Coils"/>
    </source>
</evidence>
<reference evidence="5" key="1">
    <citation type="submission" date="2021-02" db="EMBL/GenBank/DDBJ databases">
        <authorList>
            <person name="Nowell W R."/>
        </authorList>
    </citation>
    <scope>NUCLEOTIDE SEQUENCE</scope>
</reference>
<proteinExistence type="predicted"/>
<dbReference type="SUPFAM" id="SSF58113">
    <property type="entry name" value="Apolipoprotein A-I"/>
    <property type="match status" value="1"/>
</dbReference>
<name>A0A815GGD3_ADIRI</name>
<sequence>MAAANGRIRCFTCNKEKATSKCAGCLKDFCYNHLGDHRQQLAIHLDEIEVQRDLFRQTLTEQATDPQTHPLVKEIEQWKNDSIDKIHKTAEELKQILFEHTSRHTHQLEGKLNTLTNHIRECREENDIMETDLSRWQNELTELNEQLIKPQNMTIQYDSTPLVTNIHIADTSSLNHSNDGKTTARIVQKPYVNQENQAVNFHATIQRQRDVSAKQCLKLTQLSKALSWLLRHAVTQEGIQYQYDGYVFVEDVLRHPTFSNKYTIQDIRQCVETNEKQRFVLKTDQRTGKEMIRAQQRQ</sequence>